<dbReference type="InterPro" id="IPR054148">
    <property type="entry name" value="ASNSD1-SEP"/>
</dbReference>
<dbReference type="RefSeq" id="XP_031439519.1">
    <property type="nucleotide sequence ID" value="XM_031583659.2"/>
</dbReference>
<evidence type="ECO:0000313" key="3">
    <source>
        <dbReference type="RefSeq" id="XP_031439519.1"/>
    </source>
</evidence>
<dbReference type="AlphaFoldDB" id="A0A6P8GK75"/>
<dbReference type="SUPFAM" id="SSF46579">
    <property type="entry name" value="Prefoldin"/>
    <property type="match status" value="1"/>
</dbReference>
<protein>
    <submittedName>
        <fullName evidence="3">ASNSD1 upstream open reading frame protein</fullName>
    </submittedName>
</protein>
<dbReference type="OrthoDB" id="2442112at2759"/>
<dbReference type="Proteomes" id="UP000515152">
    <property type="component" value="Chromosome 2"/>
</dbReference>
<feature type="region of interest" description="Disordered" evidence="1">
    <location>
        <begin position="1"/>
        <end position="23"/>
    </location>
</feature>
<evidence type="ECO:0000313" key="2">
    <source>
        <dbReference type="Proteomes" id="UP000515152"/>
    </source>
</evidence>
<feature type="compositionally biased region" description="Polar residues" evidence="1">
    <location>
        <begin position="1"/>
        <end position="16"/>
    </location>
</feature>
<proteinExistence type="predicted"/>
<dbReference type="KEGG" id="char:105913287"/>
<evidence type="ECO:0000256" key="1">
    <source>
        <dbReference type="SAM" id="MobiDB-lite"/>
    </source>
</evidence>
<organism evidence="2 3">
    <name type="scientific">Clupea harengus</name>
    <name type="common">Atlantic herring</name>
    <dbReference type="NCBI Taxonomy" id="7950"/>
    <lineage>
        <taxon>Eukaryota</taxon>
        <taxon>Metazoa</taxon>
        <taxon>Chordata</taxon>
        <taxon>Craniata</taxon>
        <taxon>Vertebrata</taxon>
        <taxon>Euteleostomi</taxon>
        <taxon>Actinopterygii</taxon>
        <taxon>Neopterygii</taxon>
        <taxon>Teleostei</taxon>
        <taxon>Clupei</taxon>
        <taxon>Clupeiformes</taxon>
        <taxon>Clupeoidei</taxon>
        <taxon>Clupeidae</taxon>
        <taxon>Clupea</taxon>
    </lineage>
</organism>
<dbReference type="GeneID" id="105913287"/>
<reference evidence="3" key="1">
    <citation type="submission" date="2025-08" db="UniProtKB">
        <authorList>
            <consortium name="RefSeq"/>
        </authorList>
    </citation>
    <scope>IDENTIFICATION</scope>
</reference>
<sequence length="82" mass="9627">MTTKRNLPAANTVQDETPQKEELSKKIKEQKILVDELSNLKKNRRVYLQQPNSNIFFLTDRGQTLSTSKKELDNLKKDYQDM</sequence>
<accession>A0A6P8GK75</accession>
<name>A0A6P8GK75_CLUHA</name>
<gene>
    <name evidence="3" type="primary">LOC105913287</name>
</gene>
<keyword evidence="2" id="KW-1185">Reference proteome</keyword>
<dbReference type="Pfam" id="PF21975">
    <property type="entry name" value="ASNSD1-SEP"/>
    <property type="match status" value="1"/>
</dbReference>